<dbReference type="InterPro" id="IPR038441">
    <property type="entry name" value="THAP_Znf_sf"/>
</dbReference>
<keyword evidence="6" id="KW-0539">Nucleus</keyword>
<evidence type="ECO:0000256" key="4">
    <source>
        <dbReference type="ARBA" id="ARBA00023125"/>
    </source>
</evidence>
<name>A0A9J8BMA1_CYPCA</name>
<keyword evidence="6" id="KW-0175">Coiled coil</keyword>
<dbReference type="SMART" id="SM00692">
    <property type="entry name" value="DM3"/>
    <property type="match status" value="1"/>
</dbReference>
<dbReference type="GO" id="GO:0005654">
    <property type="term" value="C:nucleoplasm"/>
    <property type="evidence" value="ECO:0007669"/>
    <property type="project" value="UniProtKB-SubCell"/>
</dbReference>
<evidence type="ECO:0000256" key="3">
    <source>
        <dbReference type="ARBA" id="ARBA00022833"/>
    </source>
</evidence>
<dbReference type="GO" id="GO:0000978">
    <property type="term" value="F:RNA polymerase II cis-regulatory region sequence-specific DNA binding"/>
    <property type="evidence" value="ECO:0007669"/>
    <property type="project" value="TreeGrafter"/>
</dbReference>
<dbReference type="Pfam" id="PF05485">
    <property type="entry name" value="THAP"/>
    <property type="match status" value="1"/>
</dbReference>
<evidence type="ECO:0000256" key="5">
    <source>
        <dbReference type="PROSITE-ProRule" id="PRU00309"/>
    </source>
</evidence>
<evidence type="ECO:0000313" key="8">
    <source>
        <dbReference type="Ensembl" id="ENSCCRP00000157613.1"/>
    </source>
</evidence>
<dbReference type="Gene3D" id="6.20.210.20">
    <property type="entry name" value="THAP domain"/>
    <property type="match status" value="1"/>
</dbReference>
<keyword evidence="1" id="KW-0479">Metal-binding</keyword>
<keyword evidence="6" id="KW-0131">Cell cycle</keyword>
<dbReference type="PROSITE" id="PS50950">
    <property type="entry name" value="ZF_THAP"/>
    <property type="match status" value="1"/>
</dbReference>
<comment type="function">
    <text evidence="6">DNA-binding transcription regulator that regulates endothelial cell proliferation and G1/S cell-cycle progression. Specifically binds the 5'-[AT]NTNN[GT]GGCA[AGT]-3' core DNA sequence and acts by modulating expression of pRB-E2F cell-cycle target genes.</text>
</comment>
<dbReference type="InterPro" id="IPR006612">
    <property type="entry name" value="THAP_Znf"/>
</dbReference>
<sequence length="205" mass="23503">MVYFLGSFPTDQLLAKSRTSAKFNTFLSFHTFPKDKEIQKRWVVNIRRDHFTVTNQTRVCSRHFQSTDLIEPQTPAGRRRLKNGTVPLLFHWNNFSLPAPRTGVWERVERPNTDTLHTEAPSMDVEYSDHDYCSSAEPAALDLSLDHNEDQIARLQKQIEEITISTKFCLERFAATCANCACQSLSPTTSPKGQNMLHTDRCIIL</sequence>
<keyword evidence="4 5" id="KW-0238">DNA-binding</keyword>
<proteinExistence type="inferred from homology"/>
<dbReference type="SMART" id="SM00980">
    <property type="entry name" value="THAP"/>
    <property type="match status" value="1"/>
</dbReference>
<accession>A0A9J8BMA1</accession>
<comment type="subcellular location">
    <subcellularLocation>
        <location evidence="6">Nucleus</location>
        <location evidence="6">Nucleoplasm</location>
    </subcellularLocation>
</comment>
<evidence type="ECO:0000256" key="2">
    <source>
        <dbReference type="ARBA" id="ARBA00022771"/>
    </source>
</evidence>
<dbReference type="Ensembl" id="ENSCCRT00000127879.1">
    <property type="protein sequence ID" value="ENSCCRP00000157613.1"/>
    <property type="gene ID" value="ENSCCRG00000057858.1"/>
</dbReference>
<evidence type="ECO:0000256" key="6">
    <source>
        <dbReference type="RuleBase" id="RU369073"/>
    </source>
</evidence>
<keyword evidence="6" id="KW-0804">Transcription</keyword>
<dbReference type="Proteomes" id="UP001108240">
    <property type="component" value="Unplaced"/>
</dbReference>
<evidence type="ECO:0000259" key="7">
    <source>
        <dbReference type="PROSITE" id="PS50950"/>
    </source>
</evidence>
<organism evidence="8 9">
    <name type="scientific">Cyprinus carpio carpio</name>
    <dbReference type="NCBI Taxonomy" id="630221"/>
    <lineage>
        <taxon>Eukaryota</taxon>
        <taxon>Metazoa</taxon>
        <taxon>Chordata</taxon>
        <taxon>Craniata</taxon>
        <taxon>Vertebrata</taxon>
        <taxon>Euteleostomi</taxon>
        <taxon>Actinopterygii</taxon>
        <taxon>Neopterygii</taxon>
        <taxon>Teleostei</taxon>
        <taxon>Ostariophysi</taxon>
        <taxon>Cypriniformes</taxon>
        <taxon>Cyprinidae</taxon>
        <taxon>Cyprininae</taxon>
        <taxon>Cyprinus</taxon>
    </lineage>
</organism>
<keyword evidence="2 5" id="KW-0863">Zinc-finger</keyword>
<dbReference type="GO" id="GO:0001935">
    <property type="term" value="P:endothelial cell proliferation"/>
    <property type="evidence" value="ECO:0007669"/>
    <property type="project" value="UniProtKB-UniRule"/>
</dbReference>
<dbReference type="GeneTree" id="ENSGT00940000164656"/>
<dbReference type="OMA" id="FDSAMEV"/>
<keyword evidence="3" id="KW-0862">Zinc</keyword>
<dbReference type="GO" id="GO:0008270">
    <property type="term" value="F:zinc ion binding"/>
    <property type="evidence" value="ECO:0007669"/>
    <property type="project" value="UniProtKB-KW"/>
</dbReference>
<dbReference type="SUPFAM" id="SSF57716">
    <property type="entry name" value="Glucocorticoid receptor-like (DNA-binding domain)"/>
    <property type="match status" value="1"/>
</dbReference>
<keyword evidence="6" id="KW-0805">Transcription regulation</keyword>
<dbReference type="InterPro" id="IPR026516">
    <property type="entry name" value="THAP1/10"/>
</dbReference>
<protein>
    <recommendedName>
        <fullName evidence="6">THAP domain-containing protein 1</fullName>
    </recommendedName>
</protein>
<comment type="similarity">
    <text evidence="6">Belongs to the THAP1 family.</text>
</comment>
<dbReference type="GO" id="GO:0003700">
    <property type="term" value="F:DNA-binding transcription factor activity"/>
    <property type="evidence" value="ECO:0007669"/>
    <property type="project" value="UniProtKB-UniRule"/>
</dbReference>
<reference evidence="8" key="1">
    <citation type="submission" date="2025-08" db="UniProtKB">
        <authorList>
            <consortium name="Ensembl"/>
        </authorList>
    </citation>
    <scope>IDENTIFICATION</scope>
</reference>
<feature type="domain" description="THAP-type" evidence="7">
    <location>
        <begin position="8"/>
        <end position="90"/>
    </location>
</feature>
<reference evidence="8" key="2">
    <citation type="submission" date="2025-09" db="UniProtKB">
        <authorList>
            <consortium name="Ensembl"/>
        </authorList>
    </citation>
    <scope>IDENTIFICATION</scope>
</reference>
<evidence type="ECO:0000256" key="1">
    <source>
        <dbReference type="ARBA" id="ARBA00022723"/>
    </source>
</evidence>
<dbReference type="GO" id="GO:0006357">
    <property type="term" value="P:regulation of transcription by RNA polymerase II"/>
    <property type="evidence" value="ECO:0007669"/>
    <property type="project" value="TreeGrafter"/>
</dbReference>
<dbReference type="PANTHER" id="PTHR46600:SF7">
    <property type="entry name" value="SI:DKEY-228B2.6-RELATED"/>
    <property type="match status" value="1"/>
</dbReference>
<keyword evidence="9" id="KW-1185">Reference proteome</keyword>
<dbReference type="AlphaFoldDB" id="A0A9J8BMA1"/>
<dbReference type="PANTHER" id="PTHR46600">
    <property type="entry name" value="THAP DOMAIN-CONTAINING"/>
    <property type="match status" value="1"/>
</dbReference>
<evidence type="ECO:0000313" key="9">
    <source>
        <dbReference type="Proteomes" id="UP001108240"/>
    </source>
</evidence>